<dbReference type="InterPro" id="IPR011051">
    <property type="entry name" value="RmlC_Cupin_sf"/>
</dbReference>
<dbReference type="SUPFAM" id="SSF51182">
    <property type="entry name" value="RmlC-like cupins"/>
    <property type="match status" value="1"/>
</dbReference>
<gene>
    <name evidence="2" type="ORF">UFOPK3770_00759</name>
</gene>
<protein>
    <submittedName>
        <fullName evidence="2">Unannotated protein</fullName>
    </submittedName>
</protein>
<sequence length="182" mass="20957">MTVGDGGMSHSYQKSQDPIGPDHTASATVTAIDGVNLVQFPQVPFAHGHISEIYNLSWSQMFGEPVEHMYFLSNLSRERQEWYEHKVTKDRYVLVQGELELALFDGRETSPTFRMFERLQLRGISTVHDEPHGIIIPPGVWHSLRNISDSTLIMNFKTPGYARMNPDKYRIEMPNELCDFNW</sequence>
<name>A0A6J5ZDN0_9ZZZZ</name>
<organism evidence="2">
    <name type="scientific">freshwater metagenome</name>
    <dbReference type="NCBI Taxonomy" id="449393"/>
    <lineage>
        <taxon>unclassified sequences</taxon>
        <taxon>metagenomes</taxon>
        <taxon>ecological metagenomes</taxon>
    </lineage>
</organism>
<reference evidence="2" key="1">
    <citation type="submission" date="2020-05" db="EMBL/GenBank/DDBJ databases">
        <authorList>
            <person name="Chiriac C."/>
            <person name="Salcher M."/>
            <person name="Ghai R."/>
            <person name="Kavagutti S V."/>
        </authorList>
    </citation>
    <scope>NUCLEOTIDE SEQUENCE</scope>
</reference>
<accession>A0A6J5ZDN0</accession>
<proteinExistence type="predicted"/>
<evidence type="ECO:0000313" key="2">
    <source>
        <dbReference type="EMBL" id="CAB4338520.1"/>
    </source>
</evidence>
<feature type="region of interest" description="Disordered" evidence="1">
    <location>
        <begin position="1"/>
        <end position="25"/>
    </location>
</feature>
<dbReference type="InterPro" id="IPR014710">
    <property type="entry name" value="RmlC-like_jellyroll"/>
</dbReference>
<dbReference type="AlphaFoldDB" id="A0A6J5ZDN0"/>
<dbReference type="EMBL" id="CAESAJ010000072">
    <property type="protein sequence ID" value="CAB4338520.1"/>
    <property type="molecule type" value="Genomic_DNA"/>
</dbReference>
<dbReference type="Gene3D" id="2.60.120.10">
    <property type="entry name" value="Jelly Rolls"/>
    <property type="match status" value="1"/>
</dbReference>
<evidence type="ECO:0000256" key="1">
    <source>
        <dbReference type="SAM" id="MobiDB-lite"/>
    </source>
</evidence>